<keyword evidence="1 7" id="KW-1003">Cell membrane</keyword>
<keyword evidence="6 7" id="KW-0143">Chaperone</keyword>
<feature type="topological domain" description="Periplasmic" evidence="7">
    <location>
        <begin position="1"/>
        <end position="4"/>
    </location>
</feature>
<dbReference type="EMBL" id="FNRM01000001">
    <property type="protein sequence ID" value="SEA03862.1"/>
    <property type="molecule type" value="Genomic_DNA"/>
</dbReference>
<dbReference type="InterPro" id="IPR023749">
    <property type="entry name" value="DjlA"/>
</dbReference>
<dbReference type="Gene3D" id="1.10.287.110">
    <property type="entry name" value="DnaJ domain"/>
    <property type="match status" value="1"/>
</dbReference>
<comment type="domain">
    <text evidence="7">The transmembrane domain is a dimerization domain.</text>
</comment>
<dbReference type="RefSeq" id="WP_091338746.1">
    <property type="nucleotide sequence ID" value="NZ_FNRM01000001.1"/>
</dbReference>
<dbReference type="InterPro" id="IPR036869">
    <property type="entry name" value="J_dom_sf"/>
</dbReference>
<dbReference type="Pfam" id="PF00226">
    <property type="entry name" value="DnaJ"/>
    <property type="match status" value="1"/>
</dbReference>
<dbReference type="Pfam" id="PF05099">
    <property type="entry name" value="TerB"/>
    <property type="match status" value="1"/>
</dbReference>
<dbReference type="GO" id="GO:0051087">
    <property type="term" value="F:protein-folding chaperone binding"/>
    <property type="evidence" value="ECO:0007669"/>
    <property type="project" value="InterPro"/>
</dbReference>
<feature type="topological domain" description="Cytoplasmic" evidence="7">
    <location>
        <begin position="29"/>
        <end position="269"/>
    </location>
</feature>
<reference evidence="10 11" key="1">
    <citation type="submission" date="2016-10" db="EMBL/GenBank/DDBJ databases">
        <authorList>
            <person name="de Groot N.N."/>
        </authorList>
    </citation>
    <scope>NUCLEOTIDE SEQUENCE [LARGE SCALE GENOMIC DNA]</scope>
    <source>
        <strain evidence="10 11">CGMCC 1.3430</strain>
    </source>
</reference>
<comment type="function">
    <text evidence="7">Regulatory DnaK co-chaperone. Direct interaction between DnaK and DjlA is needed for the induction of the wcaABCDE operon, involved in the synthesis of a colanic acid polysaccharide capsule, possibly through activation of the RcsB/RcsC phosphotransfer signaling pathway. The colanic acid capsule may help the bacterium survive conditions outside the host.</text>
</comment>
<dbReference type="SUPFAM" id="SSF46565">
    <property type="entry name" value="Chaperone J-domain"/>
    <property type="match status" value="1"/>
</dbReference>
<dbReference type="PRINTS" id="PR00625">
    <property type="entry name" value="JDOMAIN"/>
</dbReference>
<proteinExistence type="inferred from homology"/>
<gene>
    <name evidence="7" type="primary">djlA</name>
    <name evidence="10" type="ORF">SAMN04488051_101436</name>
</gene>
<keyword evidence="3 7" id="KW-0812">Transmembrane</keyword>
<dbReference type="GO" id="GO:0005886">
    <property type="term" value="C:plasma membrane"/>
    <property type="evidence" value="ECO:0007669"/>
    <property type="project" value="UniProtKB-SubCell"/>
</dbReference>
<name>A0A1H3XZ86_ALKAM</name>
<evidence type="ECO:0000313" key="10">
    <source>
        <dbReference type="EMBL" id="SEA03862.1"/>
    </source>
</evidence>
<dbReference type="PANTHER" id="PTHR24074">
    <property type="entry name" value="CO-CHAPERONE PROTEIN DJLA"/>
    <property type="match status" value="1"/>
</dbReference>
<dbReference type="InterPro" id="IPR001623">
    <property type="entry name" value="DnaJ_domain"/>
</dbReference>
<keyword evidence="11" id="KW-1185">Reference proteome</keyword>
<comment type="subunit">
    <text evidence="7">Homodimer.</text>
</comment>
<dbReference type="AlphaFoldDB" id="A0A1H3XZ86"/>
<dbReference type="CDD" id="cd07316">
    <property type="entry name" value="terB_like_DjlA"/>
    <property type="match status" value="1"/>
</dbReference>
<dbReference type="NCBIfam" id="NF006948">
    <property type="entry name" value="PRK09430.1"/>
    <property type="match status" value="1"/>
</dbReference>
<keyword evidence="2 7" id="KW-0997">Cell inner membrane</keyword>
<organism evidence="10 11">
    <name type="scientific">Alkalimonas amylolytica</name>
    <dbReference type="NCBI Taxonomy" id="152573"/>
    <lineage>
        <taxon>Bacteria</taxon>
        <taxon>Pseudomonadati</taxon>
        <taxon>Pseudomonadota</taxon>
        <taxon>Gammaproteobacteria</taxon>
        <taxon>Alkalimonas</taxon>
    </lineage>
</organism>
<dbReference type="HAMAP" id="MF_01153">
    <property type="entry name" value="DjlA"/>
    <property type="match status" value="1"/>
</dbReference>
<evidence type="ECO:0000313" key="11">
    <source>
        <dbReference type="Proteomes" id="UP000198773"/>
    </source>
</evidence>
<protein>
    <recommendedName>
        <fullName evidence="7">Co-chaperone protein DjlA</fullName>
    </recommendedName>
</protein>
<evidence type="ECO:0000259" key="9">
    <source>
        <dbReference type="PROSITE" id="PS50076"/>
    </source>
</evidence>
<evidence type="ECO:0000256" key="7">
    <source>
        <dbReference type="HAMAP-Rule" id="MF_01153"/>
    </source>
</evidence>
<evidence type="ECO:0000256" key="2">
    <source>
        <dbReference type="ARBA" id="ARBA00022519"/>
    </source>
</evidence>
<dbReference type="PROSITE" id="PS50076">
    <property type="entry name" value="DNAJ_2"/>
    <property type="match status" value="1"/>
</dbReference>
<dbReference type="OrthoDB" id="9782583at2"/>
<comment type="subcellular location">
    <subcellularLocation>
        <location evidence="7">Cell inner membrane</location>
        <topology evidence="7">Single-pass type III membrane protein</topology>
    </subcellularLocation>
</comment>
<dbReference type="InterPro" id="IPR007791">
    <property type="entry name" value="DjlA_N"/>
</dbReference>
<keyword evidence="5 7" id="KW-0472">Membrane</keyword>
<sequence>MWGKILGALFGMAILRLPGLFIGLLIGHWFDRALSRQFERQGGFQRLFRNQQEAQGIFMFSTFAVMGHLAKSSGVVTPAHIRQAQHFMEQLGLNAAQRKEAQDAFRDGKASHFPWQQQLQELKEAYRNRPDVLMLFLEIQLGIALADGKITPRQRALLSLIAEQLDFSALQFEQILGRYEAEARFTHRRHQSRSTQPSGSSLADAYALLGVSDDCSEAELKKAYKRLMAQHHPDKLIAQGMPKEMLELTKQKTQEIQAAYALIKQNRAR</sequence>
<dbReference type="SMART" id="SM00271">
    <property type="entry name" value="DnaJ"/>
    <property type="match status" value="1"/>
</dbReference>
<dbReference type="CDD" id="cd06257">
    <property type="entry name" value="DnaJ"/>
    <property type="match status" value="1"/>
</dbReference>
<feature type="domain" description="J" evidence="9">
    <location>
        <begin position="204"/>
        <end position="269"/>
    </location>
</feature>
<dbReference type="InterPro" id="IPR050817">
    <property type="entry name" value="DjlA_DnaK_co-chaperone"/>
</dbReference>
<feature type="transmembrane region" description="Helical" evidence="8">
    <location>
        <begin position="6"/>
        <end position="30"/>
    </location>
</feature>
<accession>A0A1H3XZ86</accession>
<evidence type="ECO:0000256" key="8">
    <source>
        <dbReference type="SAM" id="Phobius"/>
    </source>
</evidence>
<evidence type="ECO:0000256" key="1">
    <source>
        <dbReference type="ARBA" id="ARBA00022475"/>
    </source>
</evidence>
<keyword evidence="4 7" id="KW-1133">Transmembrane helix</keyword>
<dbReference type="Proteomes" id="UP000198773">
    <property type="component" value="Unassembled WGS sequence"/>
</dbReference>
<dbReference type="STRING" id="152573.SAMN04488051_101436"/>
<evidence type="ECO:0000256" key="3">
    <source>
        <dbReference type="ARBA" id="ARBA00022692"/>
    </source>
</evidence>
<dbReference type="InterPro" id="IPR029024">
    <property type="entry name" value="TerB-like"/>
</dbReference>
<dbReference type="Gene3D" id="1.10.3680.10">
    <property type="entry name" value="TerB-like"/>
    <property type="match status" value="1"/>
</dbReference>
<evidence type="ECO:0000256" key="5">
    <source>
        <dbReference type="ARBA" id="ARBA00023136"/>
    </source>
</evidence>
<evidence type="ECO:0000256" key="6">
    <source>
        <dbReference type="ARBA" id="ARBA00023186"/>
    </source>
</evidence>
<evidence type="ECO:0000256" key="4">
    <source>
        <dbReference type="ARBA" id="ARBA00022989"/>
    </source>
</evidence>